<dbReference type="eggNOG" id="ENOG5031JF0">
    <property type="taxonomic scope" value="Bacteria"/>
</dbReference>
<accession>S5T4F5</accession>
<dbReference type="OrthoDB" id="3829914at2"/>
<evidence type="ECO:0000313" key="2">
    <source>
        <dbReference type="Proteomes" id="UP000015388"/>
    </source>
</evidence>
<sequence>MSYDFIIFTPDVNQHGTPVLVGENAWQRLRFRVDAAEVTADDRLIALRDAVNAGERPAGVALADGAVRLTGDRCLLIAVDESSVNATGQWLSALSLSNHLGLASATDKAVIFCGDETDEFTTETADIEMPTFSRAELPHLLDAVRKAQVDAHADHGKQDFAEDFLIVGMDEKPEYYVQAVYRPEQESWQVEYRLGAQSRHYLATVREQEEVRQIFFDWVTRDTAYQTRHDWRLLEFPEAVIDYSQHNEERGL</sequence>
<dbReference type="KEGG" id="cmd:B841_10040"/>
<name>S5T4F5_9CORY</name>
<reference evidence="1 2" key="1">
    <citation type="submission" date="2012-11" db="EMBL/GenBank/DDBJ databases">
        <title>The complete genome sequence of Corynebacterium maris Coryn-1 (=DSM 45190).</title>
        <authorList>
            <person name="Schaffert L."/>
            <person name="Albersmeier A."/>
            <person name="Kalinowski J."/>
            <person name="Ruckert C."/>
        </authorList>
    </citation>
    <scope>NUCLEOTIDE SEQUENCE [LARGE SCALE GENOMIC DNA]</scope>
    <source>
        <strain evidence="2">Coryn-1</strain>
    </source>
</reference>
<evidence type="ECO:0000313" key="1">
    <source>
        <dbReference type="EMBL" id="AGS35480.1"/>
    </source>
</evidence>
<dbReference type="EMBL" id="CP003924">
    <property type="protein sequence ID" value="AGS35480.1"/>
    <property type="molecule type" value="Genomic_DNA"/>
</dbReference>
<keyword evidence="2" id="KW-1185">Reference proteome</keyword>
<dbReference type="AlphaFoldDB" id="S5T4F5"/>
<protein>
    <submittedName>
        <fullName evidence="1">Uncharacterized protein</fullName>
    </submittedName>
</protein>
<dbReference type="HOGENOM" id="CLU_1183420_0_0_11"/>
<organism evidence="1 2">
    <name type="scientific">Corynebacterium maris DSM 45190</name>
    <dbReference type="NCBI Taxonomy" id="1224163"/>
    <lineage>
        <taxon>Bacteria</taxon>
        <taxon>Bacillati</taxon>
        <taxon>Actinomycetota</taxon>
        <taxon>Actinomycetes</taxon>
        <taxon>Mycobacteriales</taxon>
        <taxon>Corynebacteriaceae</taxon>
        <taxon>Corynebacterium</taxon>
    </lineage>
</organism>
<gene>
    <name evidence="1" type="ORF">B841_10040</name>
</gene>
<proteinExistence type="predicted"/>
<dbReference type="PATRIC" id="fig|1224163.3.peg.2025"/>
<dbReference type="STRING" id="1224163.B841_10040"/>
<dbReference type="Proteomes" id="UP000015388">
    <property type="component" value="Chromosome"/>
</dbReference>
<dbReference type="RefSeq" id="WP_020935413.1">
    <property type="nucleotide sequence ID" value="NC_021915.1"/>
</dbReference>